<dbReference type="AlphaFoldDB" id="A0A378A2L6"/>
<evidence type="ECO:0000313" key="4">
    <source>
        <dbReference type="Proteomes" id="UP000282433"/>
    </source>
</evidence>
<evidence type="ECO:0000313" key="3">
    <source>
        <dbReference type="Proteomes" id="UP000255192"/>
    </source>
</evidence>
<proteinExistence type="predicted"/>
<dbReference type="EMBL" id="LR134162">
    <property type="protein sequence ID" value="VEB02859.1"/>
    <property type="molecule type" value="Genomic_DNA"/>
</dbReference>
<dbReference type="Proteomes" id="UP000282433">
    <property type="component" value="Chromosome"/>
</dbReference>
<name>A0A378A2L6_KLEPN</name>
<sequence>MQYAILNPCRTVNRIEVKAFAEGIAEIETQFTQQGIHTQQTQQLASVPGTQVGKLPLAQVAFNDAIERRDIG</sequence>
<organism evidence="1 3">
    <name type="scientific">Klebsiella pneumoniae</name>
    <dbReference type="NCBI Taxonomy" id="573"/>
    <lineage>
        <taxon>Bacteria</taxon>
        <taxon>Pseudomonadati</taxon>
        <taxon>Pseudomonadota</taxon>
        <taxon>Gammaproteobacteria</taxon>
        <taxon>Enterobacterales</taxon>
        <taxon>Enterobacteriaceae</taxon>
        <taxon>Klebsiella/Raoultella group</taxon>
        <taxon>Klebsiella</taxon>
        <taxon>Klebsiella pneumoniae complex</taxon>
    </lineage>
</organism>
<dbReference type="Proteomes" id="UP000255192">
    <property type="component" value="Unassembled WGS sequence"/>
</dbReference>
<protein>
    <submittedName>
        <fullName evidence="1">Uncharacterized protein</fullName>
    </submittedName>
</protein>
<accession>A0A378A2L6</accession>
<evidence type="ECO:0000313" key="1">
    <source>
        <dbReference type="EMBL" id="STU95761.1"/>
    </source>
</evidence>
<reference evidence="1 3" key="1">
    <citation type="submission" date="2018-06" db="EMBL/GenBank/DDBJ databases">
        <authorList>
            <consortium name="Pathogen Informatics"/>
            <person name="Doyle S."/>
        </authorList>
    </citation>
    <scope>NUCLEOTIDE SEQUENCE [LARGE SCALE GENOMIC DNA]</scope>
    <source>
        <strain evidence="1 3">NCTC204</strain>
    </source>
</reference>
<evidence type="ECO:0000313" key="2">
    <source>
        <dbReference type="EMBL" id="VEB02859.1"/>
    </source>
</evidence>
<gene>
    <name evidence="2" type="ORF">NCTC13635_03185</name>
    <name evidence="1" type="ORF">NCTC204_02628</name>
</gene>
<dbReference type="EMBL" id="UGMD01000002">
    <property type="protein sequence ID" value="STU95761.1"/>
    <property type="molecule type" value="Genomic_DNA"/>
</dbReference>
<reference evidence="2 4" key="2">
    <citation type="submission" date="2018-12" db="EMBL/GenBank/DDBJ databases">
        <authorList>
            <consortium name="Pathogen Informatics"/>
        </authorList>
    </citation>
    <scope>NUCLEOTIDE SEQUENCE [LARGE SCALE GENOMIC DNA]</scope>
    <source>
        <strain evidence="2 4">NCTC13635</strain>
    </source>
</reference>